<organism evidence="1 2">
    <name type="scientific">Acaulospora colombiana</name>
    <dbReference type="NCBI Taxonomy" id="27376"/>
    <lineage>
        <taxon>Eukaryota</taxon>
        <taxon>Fungi</taxon>
        <taxon>Fungi incertae sedis</taxon>
        <taxon>Mucoromycota</taxon>
        <taxon>Glomeromycotina</taxon>
        <taxon>Glomeromycetes</taxon>
        <taxon>Diversisporales</taxon>
        <taxon>Acaulosporaceae</taxon>
        <taxon>Acaulospora</taxon>
    </lineage>
</organism>
<name>A0ACA9QCD4_9GLOM</name>
<sequence length="152" mass="17622">MLKGINDFLREQGKDGGLRVHPTPSAKEFQDTFLFIYNITFDDDRVPGARKMDEEVIELLRVERYTGWCRYMRQSRTQRRKEQQIHLSIHLDYFVYSCATSESLSLANSAASSSLVFESLSRDDLSSSTLPSDMNYQSKHLRDSTRIDEVVE</sequence>
<dbReference type="Proteomes" id="UP000789525">
    <property type="component" value="Unassembled WGS sequence"/>
</dbReference>
<evidence type="ECO:0000313" key="1">
    <source>
        <dbReference type="EMBL" id="CAG8745611.1"/>
    </source>
</evidence>
<protein>
    <submittedName>
        <fullName evidence="1">4727_t:CDS:1</fullName>
    </submittedName>
</protein>
<dbReference type="EMBL" id="CAJVPT010050228">
    <property type="protein sequence ID" value="CAG8745611.1"/>
    <property type="molecule type" value="Genomic_DNA"/>
</dbReference>
<reference evidence="1" key="1">
    <citation type="submission" date="2021-06" db="EMBL/GenBank/DDBJ databases">
        <authorList>
            <person name="Kallberg Y."/>
            <person name="Tangrot J."/>
            <person name="Rosling A."/>
        </authorList>
    </citation>
    <scope>NUCLEOTIDE SEQUENCE</scope>
    <source>
        <strain evidence="1">CL356</strain>
    </source>
</reference>
<evidence type="ECO:0000313" key="2">
    <source>
        <dbReference type="Proteomes" id="UP000789525"/>
    </source>
</evidence>
<comment type="caution">
    <text evidence="1">The sequence shown here is derived from an EMBL/GenBank/DDBJ whole genome shotgun (WGS) entry which is preliminary data.</text>
</comment>
<proteinExistence type="predicted"/>
<keyword evidence="2" id="KW-1185">Reference proteome</keyword>
<accession>A0ACA9QCD4</accession>
<feature type="non-terminal residue" evidence="1">
    <location>
        <position position="152"/>
    </location>
</feature>
<gene>
    <name evidence="1" type="ORF">ACOLOM_LOCUS12424</name>
</gene>